<evidence type="ECO:0000313" key="2">
    <source>
        <dbReference type="Proteomes" id="UP001219525"/>
    </source>
</evidence>
<name>A0AAD6YQW2_9AGAR</name>
<keyword evidence="2" id="KW-1185">Reference proteome</keyword>
<comment type="caution">
    <text evidence="1">The sequence shown here is derived from an EMBL/GenBank/DDBJ whole genome shotgun (WGS) entry which is preliminary data.</text>
</comment>
<gene>
    <name evidence="1" type="ORF">GGX14DRAFT_555377</name>
</gene>
<organism evidence="1 2">
    <name type="scientific">Mycena pura</name>
    <dbReference type="NCBI Taxonomy" id="153505"/>
    <lineage>
        <taxon>Eukaryota</taxon>
        <taxon>Fungi</taxon>
        <taxon>Dikarya</taxon>
        <taxon>Basidiomycota</taxon>
        <taxon>Agaricomycotina</taxon>
        <taxon>Agaricomycetes</taxon>
        <taxon>Agaricomycetidae</taxon>
        <taxon>Agaricales</taxon>
        <taxon>Marasmiineae</taxon>
        <taxon>Mycenaceae</taxon>
        <taxon>Mycena</taxon>
    </lineage>
</organism>
<reference evidence="1" key="1">
    <citation type="submission" date="2023-03" db="EMBL/GenBank/DDBJ databases">
        <title>Massive genome expansion in bonnet fungi (Mycena s.s.) driven by repeated elements and novel gene families across ecological guilds.</title>
        <authorList>
            <consortium name="Lawrence Berkeley National Laboratory"/>
            <person name="Harder C.B."/>
            <person name="Miyauchi S."/>
            <person name="Viragh M."/>
            <person name="Kuo A."/>
            <person name="Thoen E."/>
            <person name="Andreopoulos B."/>
            <person name="Lu D."/>
            <person name="Skrede I."/>
            <person name="Drula E."/>
            <person name="Henrissat B."/>
            <person name="Morin E."/>
            <person name="Kohler A."/>
            <person name="Barry K."/>
            <person name="LaButti K."/>
            <person name="Morin E."/>
            <person name="Salamov A."/>
            <person name="Lipzen A."/>
            <person name="Mereny Z."/>
            <person name="Hegedus B."/>
            <person name="Baldrian P."/>
            <person name="Stursova M."/>
            <person name="Weitz H."/>
            <person name="Taylor A."/>
            <person name="Grigoriev I.V."/>
            <person name="Nagy L.G."/>
            <person name="Martin F."/>
            <person name="Kauserud H."/>
        </authorList>
    </citation>
    <scope>NUCLEOTIDE SEQUENCE</scope>
    <source>
        <strain evidence="1">9144</strain>
    </source>
</reference>
<proteinExistence type="predicted"/>
<dbReference type="Proteomes" id="UP001219525">
    <property type="component" value="Unassembled WGS sequence"/>
</dbReference>
<accession>A0AAD6YQW2</accession>
<evidence type="ECO:0000313" key="1">
    <source>
        <dbReference type="EMBL" id="KAJ7226792.1"/>
    </source>
</evidence>
<dbReference type="AlphaFoldDB" id="A0AAD6YQW2"/>
<protein>
    <submittedName>
        <fullName evidence="1">Uncharacterized protein</fullName>
    </submittedName>
</protein>
<sequence>MLRTHQTSPGRWAIAGSRSLLLDAAATGSALKAGCLRRRVGDTIRTSQGATNTDVCVAVWTRHPLSLIVGEENTNRVFSVSSSAPRLRVARTFLGKILWPGNTQWRPRNTNRVFSSSVERLWGCAYVLTLVG</sequence>
<dbReference type="EMBL" id="JARJCW010000003">
    <property type="protein sequence ID" value="KAJ7226792.1"/>
    <property type="molecule type" value="Genomic_DNA"/>
</dbReference>